<accession>A0AAE9SB98</accession>
<dbReference type="EMBL" id="CP095407">
    <property type="protein sequence ID" value="USU96640.1"/>
    <property type="molecule type" value="Genomic_DNA"/>
</dbReference>
<reference evidence="2" key="1">
    <citation type="submission" date="2022-04" db="EMBL/GenBank/DDBJ databases">
        <title>Emergence of ST220 Acinetobacter pittii strain in bloodstream infection, which co-producing chromosomal NDM-1 and OXA-820 carbapenemases.</title>
        <authorList>
            <person name="Tian C."/>
            <person name="Xing M."/>
            <person name="Fu L."/>
            <person name="Xia D."/>
        </authorList>
    </citation>
    <scope>NUCLEOTIDE SEQUENCE</scope>
    <source>
        <strain evidence="2">TCM</strain>
    </source>
</reference>
<evidence type="ECO:0000313" key="2">
    <source>
        <dbReference type="EMBL" id="USU96640.1"/>
    </source>
</evidence>
<organism evidence="2 3">
    <name type="scientific">Acinetobacter pittii</name>
    <name type="common">Acinetobacter genomosp. 3</name>
    <dbReference type="NCBI Taxonomy" id="48296"/>
    <lineage>
        <taxon>Bacteria</taxon>
        <taxon>Pseudomonadati</taxon>
        <taxon>Pseudomonadota</taxon>
        <taxon>Gammaproteobacteria</taxon>
        <taxon>Moraxellales</taxon>
        <taxon>Moraxellaceae</taxon>
        <taxon>Acinetobacter</taxon>
        <taxon>Acinetobacter calcoaceticus/baumannii complex</taxon>
    </lineage>
</organism>
<proteinExistence type="predicted"/>
<gene>
    <name evidence="2" type="ORF">MWH18_10455</name>
</gene>
<dbReference type="InterPro" id="IPR031807">
    <property type="entry name" value="HicB-like"/>
</dbReference>
<dbReference type="Proteomes" id="UP001055514">
    <property type="component" value="Chromosome"/>
</dbReference>
<dbReference type="AlphaFoldDB" id="A0AAE9SB98"/>
<evidence type="ECO:0000259" key="1">
    <source>
        <dbReference type="Pfam" id="PF15919"/>
    </source>
</evidence>
<dbReference type="CDD" id="cd22231">
    <property type="entry name" value="RHH_NikR_HicB-like"/>
    <property type="match status" value="1"/>
</dbReference>
<protein>
    <submittedName>
        <fullName evidence="2">Type II toxin-antitoxin system HicB family antitoxin</fullName>
    </submittedName>
</protein>
<name>A0AAE9SB98_ACIPI</name>
<dbReference type="InterPro" id="IPR035069">
    <property type="entry name" value="TTHA1013/TTHA0281-like"/>
</dbReference>
<feature type="domain" description="HicB-like antitoxin of toxin-antitoxin system" evidence="1">
    <location>
        <begin position="28"/>
        <end position="136"/>
    </location>
</feature>
<dbReference type="SUPFAM" id="SSF143100">
    <property type="entry name" value="TTHA1013/TTHA0281-like"/>
    <property type="match status" value="1"/>
</dbReference>
<sequence>MKNYTVTVRVTETKSLFKKQVFEATFFEDPSISAVGSSYDEAINKINKKILEYFDQLSDRGEDIPQPAEMSTLMFKNRDKDVFFHVITIDTSLYTDKTEKINVTMPILLIRQIDDFLKDKVHNSNLFSSRSDYITKSCKQYLSYANHLAAIYNNESRFTAVRYKQSNTTDNCCNLIEYLKQSFCEEVILFATHRNPSNGYTNDDGPDSNLPLLGAIVKLKLPALRETYVLFDGLFLTAQRKPRYNEVKSVLDEALITNKTSFIQLAVPFTSQLDPTEAVKLLSNFPRQKLTTESRPSFFDLLSNLSEAEYSKY</sequence>
<dbReference type="Pfam" id="PF15919">
    <property type="entry name" value="HicB_lk_antitox"/>
    <property type="match status" value="1"/>
</dbReference>
<dbReference type="RefSeq" id="WP_032057757.1">
    <property type="nucleotide sequence ID" value="NZ_BBTX01000022.1"/>
</dbReference>
<evidence type="ECO:0000313" key="3">
    <source>
        <dbReference type="Proteomes" id="UP001055514"/>
    </source>
</evidence>